<sequence precursor="true">MTKLILNYKPIFVLVSCLALIACASNNQYSGAGSQKIDRISEEELARIMPKPVATLSLDDLVSLTKSGMTADALIEKIRISNSSYDLTPSQIVDLNKQGVDNKVLDYIHTSRELALKNNVAEEINQREKAKRAELDKLKQQQLLERQQRMYDPFCGYGYYGHPYGYGAFGSRFGHRSRFGASFGFPLGCW</sequence>
<keyword evidence="1" id="KW-0732">Signal</keyword>
<dbReference type="HOGENOM" id="CLU_1617100_0_0_4"/>
<keyword evidence="3" id="KW-1185">Reference proteome</keyword>
<feature type="signal peptide" evidence="1">
    <location>
        <begin position="1"/>
        <end position="24"/>
    </location>
</feature>
<dbReference type="OrthoDB" id="8537097at2"/>
<dbReference type="Proteomes" id="UP000000383">
    <property type="component" value="Chromosome"/>
</dbReference>
<dbReference type="KEGG" id="meh:M301_0562"/>
<dbReference type="STRING" id="666681.M301_0562"/>
<reference evidence="3" key="1">
    <citation type="submission" date="2010-05" db="EMBL/GenBank/DDBJ databases">
        <title>Complete sequence of Methylotenera sp. 301.</title>
        <authorList>
            <person name="Lucas S."/>
            <person name="Copeland A."/>
            <person name="Lapidus A."/>
            <person name="Cheng J.-F."/>
            <person name="Bruce D."/>
            <person name="Goodwin L."/>
            <person name="Pitluck S."/>
            <person name="Clum A."/>
            <person name="Land M."/>
            <person name="Hauser L."/>
            <person name="Kyrpides N."/>
            <person name="Ivanova N."/>
            <person name="Chistoservova L."/>
            <person name="Kalyuzhnaya M."/>
            <person name="Woyke T."/>
        </authorList>
    </citation>
    <scope>NUCLEOTIDE SEQUENCE [LARGE SCALE GENOMIC DNA]</scope>
    <source>
        <strain evidence="3">301</strain>
    </source>
</reference>
<feature type="chain" id="PRO_5003094582" description="Lipoprotein" evidence="1">
    <location>
        <begin position="25"/>
        <end position="190"/>
    </location>
</feature>
<proteinExistence type="predicted"/>
<protein>
    <recommendedName>
        <fullName evidence="4">Lipoprotein</fullName>
    </recommendedName>
</protein>
<dbReference type="eggNOG" id="ENOG50345N4">
    <property type="taxonomic scope" value="Bacteria"/>
</dbReference>
<dbReference type="AlphaFoldDB" id="D7DN07"/>
<reference evidence="2 3" key="2">
    <citation type="journal article" date="2011" name="J. Bacteriol.">
        <title>Genomes of three methylotrophs from a single niche uncover genetic and metabolic divergence of Methylophilaceae.</title>
        <authorList>
            <person name="Lapidus A."/>
            <person name="Clum A."/>
            <person name="Labutti K."/>
            <person name="Kaluzhnaya M.G."/>
            <person name="Lim S."/>
            <person name="Beck D.A."/>
            <person name="Glavina Del Rio T."/>
            <person name="Nolan M."/>
            <person name="Mavromatis K."/>
            <person name="Huntemann M."/>
            <person name="Lucas S."/>
            <person name="Lidstrom M.E."/>
            <person name="Ivanova N."/>
            <person name="Chistoserdova L."/>
        </authorList>
    </citation>
    <scope>NUCLEOTIDE SEQUENCE [LARGE SCALE GENOMIC DNA]</scope>
    <source>
        <strain evidence="2 3">301</strain>
    </source>
</reference>
<dbReference type="EMBL" id="CP002056">
    <property type="protein sequence ID" value="ADI28946.1"/>
    <property type="molecule type" value="Genomic_DNA"/>
</dbReference>
<gene>
    <name evidence="2" type="ordered locus">M301_0562</name>
</gene>
<name>D7DN07_METV0</name>
<evidence type="ECO:0000313" key="2">
    <source>
        <dbReference type="EMBL" id="ADI28946.1"/>
    </source>
</evidence>
<evidence type="ECO:0000313" key="3">
    <source>
        <dbReference type="Proteomes" id="UP000000383"/>
    </source>
</evidence>
<evidence type="ECO:0000256" key="1">
    <source>
        <dbReference type="SAM" id="SignalP"/>
    </source>
</evidence>
<accession>D7DN07</accession>
<evidence type="ECO:0008006" key="4">
    <source>
        <dbReference type="Google" id="ProtNLM"/>
    </source>
</evidence>
<dbReference type="PROSITE" id="PS51257">
    <property type="entry name" value="PROKAR_LIPOPROTEIN"/>
    <property type="match status" value="1"/>
</dbReference>
<organism evidence="2 3">
    <name type="scientific">Methylotenera versatilis (strain 301)</name>
    <dbReference type="NCBI Taxonomy" id="666681"/>
    <lineage>
        <taxon>Bacteria</taxon>
        <taxon>Pseudomonadati</taxon>
        <taxon>Pseudomonadota</taxon>
        <taxon>Betaproteobacteria</taxon>
        <taxon>Nitrosomonadales</taxon>
        <taxon>Methylophilaceae</taxon>
        <taxon>Methylotenera</taxon>
    </lineage>
</organism>